<dbReference type="HOGENOM" id="CLU_153487_0_0_1"/>
<evidence type="ECO:0000313" key="2">
    <source>
        <dbReference type="EnsemblPlants" id="ORGLA03G0083300.1"/>
    </source>
</evidence>
<keyword evidence="3" id="KW-1185">Reference proteome</keyword>
<dbReference type="AlphaFoldDB" id="I1P8Y7"/>
<organism evidence="2 3">
    <name type="scientific">Oryza glaberrima</name>
    <name type="common">African rice</name>
    <dbReference type="NCBI Taxonomy" id="4538"/>
    <lineage>
        <taxon>Eukaryota</taxon>
        <taxon>Viridiplantae</taxon>
        <taxon>Streptophyta</taxon>
        <taxon>Embryophyta</taxon>
        <taxon>Tracheophyta</taxon>
        <taxon>Spermatophyta</taxon>
        <taxon>Magnoliopsida</taxon>
        <taxon>Liliopsida</taxon>
        <taxon>Poales</taxon>
        <taxon>Poaceae</taxon>
        <taxon>BOP clade</taxon>
        <taxon>Oryzoideae</taxon>
        <taxon>Oryzeae</taxon>
        <taxon>Oryzinae</taxon>
        <taxon>Oryza</taxon>
    </lineage>
</organism>
<protein>
    <submittedName>
        <fullName evidence="2">Uncharacterized protein</fullName>
    </submittedName>
</protein>
<name>I1P8Y7_ORYGL</name>
<proteinExistence type="predicted"/>
<evidence type="ECO:0000256" key="1">
    <source>
        <dbReference type="SAM" id="MobiDB-lite"/>
    </source>
</evidence>
<sequence length="139" mass="14997">MARPIDDDGCHGASQGAAAVGTARHKRGKDGAVSVLEPSTSRELRELIIRSCSSHRRSYWGFSAGERRRGWRWRWARRRLRWSLRSGGAVLGGGLPQIYASWPDLEGGRRWSSATAADLQRLATAATVVVAAVGGDGVG</sequence>
<feature type="compositionally biased region" description="Basic and acidic residues" evidence="1">
    <location>
        <begin position="1"/>
        <end position="10"/>
    </location>
</feature>
<dbReference type="EnsemblPlants" id="ORGLA03G0083300.1">
    <property type="protein sequence ID" value="ORGLA03G0083300.1"/>
    <property type="gene ID" value="ORGLA03G0083300"/>
</dbReference>
<dbReference type="Gramene" id="ORGLA03G0083300.1">
    <property type="protein sequence ID" value="ORGLA03G0083300.1"/>
    <property type="gene ID" value="ORGLA03G0083300"/>
</dbReference>
<reference evidence="2 3" key="2">
    <citation type="submission" date="2018-04" db="EMBL/GenBank/DDBJ databases">
        <title>OglaRS2 (Oryza glaberrima Reference Sequence Version 2).</title>
        <authorList>
            <person name="Zhang J."/>
            <person name="Kudrna D."/>
            <person name="Lee S."/>
            <person name="Talag J."/>
            <person name="Rajasekar S."/>
            <person name="Wing R.A."/>
        </authorList>
    </citation>
    <scope>NUCLEOTIDE SEQUENCE [LARGE SCALE GENOMIC DNA]</scope>
    <source>
        <strain evidence="2 3">cv. IRGC 96717</strain>
    </source>
</reference>
<evidence type="ECO:0000313" key="3">
    <source>
        <dbReference type="Proteomes" id="UP000007306"/>
    </source>
</evidence>
<feature type="region of interest" description="Disordered" evidence="1">
    <location>
        <begin position="1"/>
        <end position="33"/>
    </location>
</feature>
<accession>I1P8Y7</accession>
<dbReference type="Proteomes" id="UP000007306">
    <property type="component" value="Chromosome 3"/>
</dbReference>
<dbReference type="OMA" id="DGCHGAS"/>
<reference evidence="2" key="1">
    <citation type="submission" date="2015-06" db="UniProtKB">
        <authorList>
            <consortium name="EnsemblPlants"/>
        </authorList>
    </citation>
    <scope>IDENTIFICATION</scope>
</reference>